<dbReference type="PANTHER" id="PTHR44757:SF2">
    <property type="entry name" value="BIOFILM ARCHITECTURE MAINTENANCE PROTEIN MBAA"/>
    <property type="match status" value="1"/>
</dbReference>
<dbReference type="SMART" id="SM00091">
    <property type="entry name" value="PAS"/>
    <property type="match status" value="1"/>
</dbReference>
<evidence type="ECO:0000259" key="1">
    <source>
        <dbReference type="PROSITE" id="PS50112"/>
    </source>
</evidence>
<feature type="domain" description="EAL" evidence="3">
    <location>
        <begin position="422"/>
        <end position="678"/>
    </location>
</feature>
<dbReference type="Pfam" id="PF00989">
    <property type="entry name" value="PAS"/>
    <property type="match status" value="1"/>
</dbReference>
<dbReference type="PROSITE" id="PS50883">
    <property type="entry name" value="EAL"/>
    <property type="match status" value="1"/>
</dbReference>
<feature type="domain" description="PAS" evidence="1">
    <location>
        <begin position="125"/>
        <end position="194"/>
    </location>
</feature>
<dbReference type="CDD" id="cd01948">
    <property type="entry name" value="EAL"/>
    <property type="match status" value="1"/>
</dbReference>
<evidence type="ECO:0000313" key="6">
    <source>
        <dbReference type="Proteomes" id="UP001595956"/>
    </source>
</evidence>
<dbReference type="PROSITE" id="PS50112">
    <property type="entry name" value="PAS"/>
    <property type="match status" value="1"/>
</dbReference>
<feature type="domain" description="PAC" evidence="2">
    <location>
        <begin position="195"/>
        <end position="249"/>
    </location>
</feature>
<evidence type="ECO:0000259" key="3">
    <source>
        <dbReference type="PROSITE" id="PS50883"/>
    </source>
</evidence>
<comment type="caution">
    <text evidence="5">The sequence shown here is derived from an EMBL/GenBank/DDBJ whole genome shotgun (WGS) entry which is preliminary data.</text>
</comment>
<dbReference type="InterPro" id="IPR035965">
    <property type="entry name" value="PAS-like_dom_sf"/>
</dbReference>
<dbReference type="InterPro" id="IPR001633">
    <property type="entry name" value="EAL_dom"/>
</dbReference>
<gene>
    <name evidence="5" type="ORF">ACFPKY_20130</name>
</gene>
<dbReference type="InterPro" id="IPR000014">
    <property type="entry name" value="PAS"/>
</dbReference>
<dbReference type="SUPFAM" id="SSF55785">
    <property type="entry name" value="PYP-like sensor domain (PAS domain)"/>
    <property type="match status" value="1"/>
</dbReference>
<dbReference type="InterPro" id="IPR000160">
    <property type="entry name" value="GGDEF_dom"/>
</dbReference>
<keyword evidence="6" id="KW-1185">Reference proteome</keyword>
<accession>A0ABW0N8K1</accession>
<dbReference type="RefSeq" id="WP_345181705.1">
    <property type="nucleotide sequence ID" value="NZ_BAABFQ010000009.1"/>
</dbReference>
<dbReference type="PROSITE" id="PS50887">
    <property type="entry name" value="GGDEF"/>
    <property type="match status" value="1"/>
</dbReference>
<dbReference type="SUPFAM" id="SSF141868">
    <property type="entry name" value="EAL domain-like"/>
    <property type="match status" value="1"/>
</dbReference>
<protein>
    <submittedName>
        <fullName evidence="5">EAL domain-containing protein</fullName>
    </submittedName>
</protein>
<reference evidence="6" key="1">
    <citation type="journal article" date="2019" name="Int. J. Syst. Evol. Microbiol.">
        <title>The Global Catalogue of Microorganisms (GCM) 10K type strain sequencing project: providing services to taxonomists for standard genome sequencing and annotation.</title>
        <authorList>
            <consortium name="The Broad Institute Genomics Platform"/>
            <consortium name="The Broad Institute Genome Sequencing Center for Infectious Disease"/>
            <person name="Wu L."/>
            <person name="Ma J."/>
        </authorList>
    </citation>
    <scope>NUCLEOTIDE SEQUENCE [LARGE SCALE GENOMIC DNA]</scope>
    <source>
        <strain evidence="6">KACC 13778</strain>
    </source>
</reference>
<name>A0ABW0N8K1_9ACTN</name>
<dbReference type="SMART" id="SM00267">
    <property type="entry name" value="GGDEF"/>
    <property type="match status" value="1"/>
</dbReference>
<dbReference type="Gene3D" id="3.30.70.270">
    <property type="match status" value="1"/>
</dbReference>
<dbReference type="PROSITE" id="PS50113">
    <property type="entry name" value="PAC"/>
    <property type="match status" value="1"/>
</dbReference>
<dbReference type="InterPro" id="IPR043128">
    <property type="entry name" value="Rev_trsase/Diguanyl_cyclase"/>
</dbReference>
<dbReference type="NCBIfam" id="TIGR00229">
    <property type="entry name" value="sensory_box"/>
    <property type="match status" value="1"/>
</dbReference>
<evidence type="ECO:0000313" key="5">
    <source>
        <dbReference type="EMBL" id="MFC5495427.1"/>
    </source>
</evidence>
<dbReference type="InterPro" id="IPR029787">
    <property type="entry name" value="Nucleotide_cyclase"/>
</dbReference>
<dbReference type="Gene3D" id="3.30.450.20">
    <property type="entry name" value="PAS domain"/>
    <property type="match status" value="1"/>
</dbReference>
<dbReference type="InterPro" id="IPR013767">
    <property type="entry name" value="PAS_fold"/>
</dbReference>
<evidence type="ECO:0000259" key="2">
    <source>
        <dbReference type="PROSITE" id="PS50113"/>
    </source>
</evidence>
<dbReference type="Pfam" id="PF00990">
    <property type="entry name" value="GGDEF"/>
    <property type="match status" value="1"/>
</dbReference>
<dbReference type="CDD" id="cd00130">
    <property type="entry name" value="PAS"/>
    <property type="match status" value="1"/>
</dbReference>
<dbReference type="PANTHER" id="PTHR44757">
    <property type="entry name" value="DIGUANYLATE CYCLASE DGCP"/>
    <property type="match status" value="1"/>
</dbReference>
<dbReference type="Proteomes" id="UP001595956">
    <property type="component" value="Unassembled WGS sequence"/>
</dbReference>
<dbReference type="EMBL" id="JBHSMD010000010">
    <property type="protein sequence ID" value="MFC5495427.1"/>
    <property type="molecule type" value="Genomic_DNA"/>
</dbReference>
<evidence type="ECO:0000259" key="4">
    <source>
        <dbReference type="PROSITE" id="PS50887"/>
    </source>
</evidence>
<dbReference type="CDD" id="cd01949">
    <property type="entry name" value="GGDEF"/>
    <property type="match status" value="1"/>
</dbReference>
<dbReference type="InterPro" id="IPR035919">
    <property type="entry name" value="EAL_sf"/>
</dbReference>
<dbReference type="NCBIfam" id="TIGR00254">
    <property type="entry name" value="GGDEF"/>
    <property type="match status" value="1"/>
</dbReference>
<dbReference type="Gene3D" id="3.20.20.450">
    <property type="entry name" value="EAL domain"/>
    <property type="match status" value="1"/>
</dbReference>
<dbReference type="SUPFAM" id="SSF55073">
    <property type="entry name" value="Nucleotide cyclase"/>
    <property type="match status" value="1"/>
</dbReference>
<proteinExistence type="predicted"/>
<dbReference type="InterPro" id="IPR052155">
    <property type="entry name" value="Biofilm_reg_signaling"/>
</dbReference>
<feature type="domain" description="GGDEF" evidence="4">
    <location>
        <begin position="281"/>
        <end position="413"/>
    </location>
</feature>
<organism evidence="5 6">
    <name type="scientific">Nocardioides caricicola</name>
    <dbReference type="NCBI Taxonomy" id="634770"/>
    <lineage>
        <taxon>Bacteria</taxon>
        <taxon>Bacillati</taxon>
        <taxon>Actinomycetota</taxon>
        <taxon>Actinomycetes</taxon>
        <taxon>Propionibacteriales</taxon>
        <taxon>Nocardioidaceae</taxon>
        <taxon>Nocardioides</taxon>
    </lineage>
</organism>
<dbReference type="InterPro" id="IPR000700">
    <property type="entry name" value="PAS-assoc_C"/>
</dbReference>
<sequence>MVTAGTGENGAVARAVNAAGDSLLVTHALTLSAALRALSTSAFDCVFVDAGGPGLSAADLAKALRAPSGCAALVVVDPEPANQELEDTADLVLSPRDLLRDWLRPLGRAVEHGRMRLALRAAESRVERLSGIVESVTDAVFTTTTEGVVTGWNNGAELLYGYPSAEIVGAHVSSLHPPGSDEPRRIMAMIHEGKSVLGLDTLRRTRDGRLAEVTMNVTPLADDDGELAGAVIVARDISDRLELEAELVRVTMHDALTGLPNRSYLTYRLSQALSDARNGNREVAVLHIDLDQFKAVDDVYGHVLGDRVLARVAERLRALAGPTDIVSRVGGDEFVFVCPDVGVEEAGEFSEQVLAAIAEPIAIDGRGLRVGASIGIAVAPPLEFDTELLLKHADAAMTEAKARGRARSQLFDPALTRRAGEQNRLASDLREAIAHDLLEVHFQPVIGLASDQVVGVEALARWEHPELGTVSPGVFVPLAETHGIAAELDRWVLDRACHETVDAIDAGLVPPTMHVAVNLSARSLDDPRLVDVVDDVVRRSGLEPGSLVLEITETALLHNRDAARATIDGLRDLGVGVALDDFGTGYSSLSFLRELPVTVVKIDRSFVRDAAERPEDLAITEAIVRLANGLGLQTVAEGVETVEQRDLLRRLGCESAQGFLWSGAVPMSALPDKLLGDRARARVARLRDPQSARFSGERRVASPRRRVLEAAAPVEHETACCLRGGLEAGQGWLVVSTPDRREAFARSLGSLHATAIANGQLVELDAYETLRKVSGADGRLDTTRFENVVGTALRSLGSTSDLVGVHAELGHVTQPLLSLRVSTDLRRRLHTVGQLTLEYGDHPADCAGHGERALQQLGLDDSASA</sequence>
<dbReference type="Pfam" id="PF00563">
    <property type="entry name" value="EAL"/>
    <property type="match status" value="1"/>
</dbReference>
<dbReference type="SMART" id="SM00052">
    <property type="entry name" value="EAL"/>
    <property type="match status" value="1"/>
</dbReference>